<comment type="similarity">
    <text evidence="2 6">Belongs to the FPP/GGPP synthase family.</text>
</comment>
<dbReference type="PANTHER" id="PTHR12001:SF69">
    <property type="entry name" value="ALL TRANS-POLYPRENYL-DIPHOSPHATE SYNTHASE PDSS1"/>
    <property type="match status" value="1"/>
</dbReference>
<keyword evidence="3 6" id="KW-0808">Transferase</keyword>
<keyword evidence="5" id="KW-0460">Magnesium</keyword>
<dbReference type="InterPro" id="IPR000092">
    <property type="entry name" value="Polyprenyl_synt"/>
</dbReference>
<evidence type="ECO:0000256" key="4">
    <source>
        <dbReference type="ARBA" id="ARBA00022723"/>
    </source>
</evidence>
<dbReference type="SUPFAM" id="SSF48576">
    <property type="entry name" value="Terpenoid synthases"/>
    <property type="match status" value="1"/>
</dbReference>
<accession>A0A934VNA7</accession>
<gene>
    <name evidence="7" type="ORF">JIN78_12675</name>
</gene>
<dbReference type="SFLD" id="SFLDS00005">
    <property type="entry name" value="Isoprenoid_Synthase_Type_I"/>
    <property type="match status" value="1"/>
</dbReference>
<dbReference type="GO" id="GO:0004659">
    <property type="term" value="F:prenyltransferase activity"/>
    <property type="evidence" value="ECO:0007669"/>
    <property type="project" value="InterPro"/>
</dbReference>
<evidence type="ECO:0000256" key="1">
    <source>
        <dbReference type="ARBA" id="ARBA00001946"/>
    </source>
</evidence>
<dbReference type="Proteomes" id="UP000604083">
    <property type="component" value="Unassembled WGS sequence"/>
</dbReference>
<comment type="caution">
    <text evidence="7">The sequence shown here is derived from an EMBL/GenBank/DDBJ whole genome shotgun (WGS) entry which is preliminary data.</text>
</comment>
<keyword evidence="4" id="KW-0479">Metal-binding</keyword>
<reference evidence="7" key="1">
    <citation type="submission" date="2021-01" db="EMBL/GenBank/DDBJ databases">
        <title>Modified the classification status of verrucomicrobia.</title>
        <authorList>
            <person name="Feng X."/>
        </authorList>
    </citation>
    <scope>NUCLEOTIDE SEQUENCE</scope>
    <source>
        <strain evidence="7">KCTC 12986</strain>
    </source>
</reference>
<keyword evidence="8" id="KW-1185">Reference proteome</keyword>
<evidence type="ECO:0000256" key="3">
    <source>
        <dbReference type="ARBA" id="ARBA00022679"/>
    </source>
</evidence>
<dbReference type="EMBL" id="JAENIO010000035">
    <property type="protein sequence ID" value="MBK1834916.1"/>
    <property type="molecule type" value="Genomic_DNA"/>
</dbReference>
<proteinExistence type="inferred from homology"/>
<dbReference type="InterPro" id="IPR008949">
    <property type="entry name" value="Isoprenoid_synthase_dom_sf"/>
</dbReference>
<dbReference type="RefSeq" id="WP_200392350.1">
    <property type="nucleotide sequence ID" value="NZ_JAENIO010000035.1"/>
</dbReference>
<organism evidence="7 8">
    <name type="scientific">Roseibacillus ishigakijimensis</name>
    <dbReference type="NCBI Taxonomy" id="454146"/>
    <lineage>
        <taxon>Bacteria</taxon>
        <taxon>Pseudomonadati</taxon>
        <taxon>Verrucomicrobiota</taxon>
        <taxon>Verrucomicrobiia</taxon>
        <taxon>Verrucomicrobiales</taxon>
        <taxon>Verrucomicrobiaceae</taxon>
        <taxon>Roseibacillus</taxon>
    </lineage>
</organism>
<dbReference type="PANTHER" id="PTHR12001">
    <property type="entry name" value="GERANYLGERANYL PYROPHOSPHATE SYNTHASE"/>
    <property type="match status" value="1"/>
</dbReference>
<evidence type="ECO:0000256" key="2">
    <source>
        <dbReference type="ARBA" id="ARBA00006706"/>
    </source>
</evidence>
<evidence type="ECO:0000256" key="5">
    <source>
        <dbReference type="ARBA" id="ARBA00022842"/>
    </source>
</evidence>
<evidence type="ECO:0000313" key="8">
    <source>
        <dbReference type="Proteomes" id="UP000604083"/>
    </source>
</evidence>
<evidence type="ECO:0000313" key="7">
    <source>
        <dbReference type="EMBL" id="MBK1834916.1"/>
    </source>
</evidence>
<evidence type="ECO:0000256" key="6">
    <source>
        <dbReference type="RuleBase" id="RU004466"/>
    </source>
</evidence>
<dbReference type="GO" id="GO:0046872">
    <property type="term" value="F:metal ion binding"/>
    <property type="evidence" value="ECO:0007669"/>
    <property type="project" value="UniProtKB-KW"/>
</dbReference>
<dbReference type="Pfam" id="PF00348">
    <property type="entry name" value="polyprenyl_synt"/>
    <property type="match status" value="1"/>
</dbReference>
<name>A0A934VNA7_9BACT</name>
<comment type="cofactor">
    <cofactor evidence="1">
        <name>Mg(2+)</name>
        <dbReference type="ChEBI" id="CHEBI:18420"/>
    </cofactor>
</comment>
<sequence>MNRKLQLPGRANLLAPFDLVRPHLKKVESLLNEQVKAFDPGVAPYVDYVCNASGKRLRPALAVLTGGALGPVTDDHRKLGSILELIHVASLVHDDIIDGADIRRKLATPNAKWGDGLAVLLGDALFSHALMMSTEFDDLHLSREIAKAAREVCQGEILQTQRRFDLTMSRQEYFRLLEMKTGALFAAATGLSAYLSGADKETQEDLYQFGLKLGTAYQLYDDCLDLVGEEEEFGKTLRTDLEKGKLTLPILRLLEKANPAQREKLQQRIINQEPLDLSILSGIADYEGAIDYSIETAIKLLGDARDPLHFLPDNQYRAALFTLADYLLDLLQKLR</sequence>
<dbReference type="AlphaFoldDB" id="A0A934VNA7"/>
<protein>
    <submittedName>
        <fullName evidence="7">Polyprenyl synthetase family protein</fullName>
    </submittedName>
</protein>
<dbReference type="Gene3D" id="1.10.600.10">
    <property type="entry name" value="Farnesyl Diphosphate Synthase"/>
    <property type="match status" value="1"/>
</dbReference>
<dbReference type="CDD" id="cd00685">
    <property type="entry name" value="Trans_IPPS_HT"/>
    <property type="match status" value="1"/>
</dbReference>
<dbReference type="GO" id="GO:0008299">
    <property type="term" value="P:isoprenoid biosynthetic process"/>
    <property type="evidence" value="ECO:0007669"/>
    <property type="project" value="InterPro"/>
</dbReference>